<dbReference type="GeneID" id="66981937"/>
<keyword evidence="2" id="KW-1185">Reference proteome</keyword>
<proteinExistence type="predicted"/>
<evidence type="ECO:0000313" key="1">
    <source>
        <dbReference type="EMBL" id="BCR87578.1"/>
    </source>
</evidence>
<dbReference type="PANTHER" id="PTHR47256">
    <property type="entry name" value="ZN(II)2CYS6 TRANSCRIPTION FACTOR (EUROFUNG)-RELATED"/>
    <property type="match status" value="1"/>
</dbReference>
<accession>A0A7R7VP63</accession>
<dbReference type="EMBL" id="AP024419">
    <property type="protein sequence ID" value="BCR87578.1"/>
    <property type="molecule type" value="Genomic_DNA"/>
</dbReference>
<sequence length="99" mass="10952">MHFYNEAKRLLNGQEVKPSITNLQGLGVVYTCACVCGKDRLGFILLGQMAEQVRHMMKFPDSIVAKADNQTENTARAVFLTIIGISSLLPEPPALPYKE</sequence>
<reference evidence="1" key="2">
    <citation type="submission" date="2021-02" db="EMBL/GenBank/DDBJ databases">
        <title>Aspergillus chevalieri M1 genome sequence.</title>
        <authorList>
            <person name="Kadooka C."/>
            <person name="Mori K."/>
            <person name="Futagami T."/>
        </authorList>
    </citation>
    <scope>NUCLEOTIDE SEQUENCE</scope>
    <source>
        <strain evidence="1">M1</strain>
    </source>
</reference>
<evidence type="ECO:0000313" key="2">
    <source>
        <dbReference type="Proteomes" id="UP000637239"/>
    </source>
</evidence>
<dbReference type="RefSeq" id="XP_043136100.1">
    <property type="nucleotide sequence ID" value="XM_043278308.1"/>
</dbReference>
<organism evidence="1 2">
    <name type="scientific">Aspergillus chevalieri</name>
    <name type="common">Eurotium chevalieri</name>
    <dbReference type="NCBI Taxonomy" id="182096"/>
    <lineage>
        <taxon>Eukaryota</taxon>
        <taxon>Fungi</taxon>
        <taxon>Dikarya</taxon>
        <taxon>Ascomycota</taxon>
        <taxon>Pezizomycotina</taxon>
        <taxon>Eurotiomycetes</taxon>
        <taxon>Eurotiomycetidae</taxon>
        <taxon>Eurotiales</taxon>
        <taxon>Aspergillaceae</taxon>
        <taxon>Aspergillus</taxon>
        <taxon>Aspergillus subgen. Aspergillus</taxon>
    </lineage>
</organism>
<reference evidence="1" key="1">
    <citation type="submission" date="2021-01" db="EMBL/GenBank/DDBJ databases">
        <authorList>
            <consortium name="Aspergillus chevalieri M1 genome sequencing consortium"/>
            <person name="Kazuki M."/>
            <person name="Futagami T."/>
        </authorList>
    </citation>
    <scope>NUCLEOTIDE SEQUENCE</scope>
    <source>
        <strain evidence="1">M1</strain>
    </source>
</reference>
<dbReference type="AlphaFoldDB" id="A0A7R7VP63"/>
<dbReference type="PANTHER" id="PTHR47256:SF1">
    <property type="entry name" value="ZN(II)2CYS6 TRANSCRIPTION FACTOR (EUROFUNG)"/>
    <property type="match status" value="1"/>
</dbReference>
<name>A0A7R7VP63_ASPCH</name>
<gene>
    <name evidence="1" type="ORF">ACHE_40142S</name>
</gene>
<protein>
    <submittedName>
        <fullName evidence="1">Uncharacterized protein</fullName>
    </submittedName>
</protein>
<dbReference type="Proteomes" id="UP000637239">
    <property type="component" value="Chromosome 4"/>
</dbReference>
<dbReference type="KEGG" id="ache:ACHE_40142S"/>
<dbReference type="InterPro" id="IPR053187">
    <property type="entry name" value="Notoamide_regulator"/>
</dbReference>